<dbReference type="Gene3D" id="3.40.50.150">
    <property type="entry name" value="Vaccinia Virus protein VP39"/>
    <property type="match status" value="1"/>
</dbReference>
<reference evidence="2 3" key="1">
    <citation type="submission" date="2020-08" db="EMBL/GenBank/DDBJ databases">
        <title>Genomic Encyclopedia of Archaeal and Bacterial Type Strains, Phase II (KMG-II): from individual species to whole genera.</title>
        <authorList>
            <person name="Goeker M."/>
        </authorList>
    </citation>
    <scope>NUCLEOTIDE SEQUENCE [LARGE SCALE GENOMIC DNA]</scope>
    <source>
        <strain evidence="2 3">DSM 23288</strain>
    </source>
</reference>
<dbReference type="GO" id="GO:0032259">
    <property type="term" value="P:methylation"/>
    <property type="evidence" value="ECO:0007669"/>
    <property type="project" value="UniProtKB-KW"/>
</dbReference>
<dbReference type="InterPro" id="IPR050508">
    <property type="entry name" value="Methyltransf_Superfamily"/>
</dbReference>
<protein>
    <submittedName>
        <fullName evidence="2">SAM-dependent methyltransferase</fullName>
    </submittedName>
</protein>
<evidence type="ECO:0000313" key="2">
    <source>
        <dbReference type="EMBL" id="MBB4663512.1"/>
    </source>
</evidence>
<keyword evidence="2" id="KW-0489">Methyltransferase</keyword>
<name>A0A840IF83_9ACTN</name>
<organism evidence="2 3">
    <name type="scientific">Conexibacter arvalis</name>
    <dbReference type="NCBI Taxonomy" id="912552"/>
    <lineage>
        <taxon>Bacteria</taxon>
        <taxon>Bacillati</taxon>
        <taxon>Actinomycetota</taxon>
        <taxon>Thermoleophilia</taxon>
        <taxon>Solirubrobacterales</taxon>
        <taxon>Conexibacteraceae</taxon>
        <taxon>Conexibacter</taxon>
    </lineage>
</organism>
<dbReference type="CDD" id="cd02440">
    <property type="entry name" value="AdoMet_MTases"/>
    <property type="match status" value="1"/>
</dbReference>
<dbReference type="InterPro" id="IPR041698">
    <property type="entry name" value="Methyltransf_25"/>
</dbReference>
<comment type="caution">
    <text evidence="2">The sequence shown here is derived from an EMBL/GenBank/DDBJ whole genome shotgun (WGS) entry which is preliminary data.</text>
</comment>
<feature type="domain" description="Methyltransferase" evidence="1">
    <location>
        <begin position="45"/>
        <end position="145"/>
    </location>
</feature>
<dbReference type="PANTHER" id="PTHR42912">
    <property type="entry name" value="METHYLTRANSFERASE"/>
    <property type="match status" value="1"/>
</dbReference>
<evidence type="ECO:0000259" key="1">
    <source>
        <dbReference type="Pfam" id="PF13649"/>
    </source>
</evidence>
<keyword evidence="2" id="KW-0808">Transferase</keyword>
<keyword evidence="3" id="KW-1185">Reference proteome</keyword>
<sequence>MTAADAHDEPGCAAGPVLWHDLECGSYDADLALWRELAAAEGDPVLDLGAGTGRVALDLARAGRRVVALDLEPRFLEELRGRAERAGAAIAERIETVAADARDFAFPGRAFPLVVAPMQTVQLLGGRDGRAGFLRSVKACLAPGGLLACALADALEGFDAEHTEPPLPDIVERDGWVYVSQPVAVRPGPAGITIERIRQVVSPSGRRSAEGDAIHLDTLDGDALAAEAAAAGLRDAGRGRIGATEEHVGSEVVLLRA</sequence>
<evidence type="ECO:0000313" key="3">
    <source>
        <dbReference type="Proteomes" id="UP000585272"/>
    </source>
</evidence>
<dbReference type="RefSeq" id="WP_183343238.1">
    <property type="nucleotide sequence ID" value="NZ_JACHNU010000004.1"/>
</dbReference>
<dbReference type="GO" id="GO:0008168">
    <property type="term" value="F:methyltransferase activity"/>
    <property type="evidence" value="ECO:0007669"/>
    <property type="project" value="UniProtKB-KW"/>
</dbReference>
<dbReference type="Pfam" id="PF13649">
    <property type="entry name" value="Methyltransf_25"/>
    <property type="match status" value="1"/>
</dbReference>
<dbReference type="Proteomes" id="UP000585272">
    <property type="component" value="Unassembled WGS sequence"/>
</dbReference>
<proteinExistence type="predicted"/>
<accession>A0A840IF83</accession>
<dbReference type="EMBL" id="JACHNU010000004">
    <property type="protein sequence ID" value="MBB4663512.1"/>
    <property type="molecule type" value="Genomic_DNA"/>
</dbReference>
<dbReference type="InterPro" id="IPR029063">
    <property type="entry name" value="SAM-dependent_MTases_sf"/>
</dbReference>
<dbReference type="SUPFAM" id="SSF53335">
    <property type="entry name" value="S-adenosyl-L-methionine-dependent methyltransferases"/>
    <property type="match status" value="1"/>
</dbReference>
<gene>
    <name evidence="2" type="ORF">BDZ31_003107</name>
</gene>
<dbReference type="AlphaFoldDB" id="A0A840IF83"/>